<dbReference type="SUPFAM" id="SSF53335">
    <property type="entry name" value="S-adenosyl-L-methionine-dependent methyltransferases"/>
    <property type="match status" value="1"/>
</dbReference>
<dbReference type="InterPro" id="IPR051128">
    <property type="entry name" value="EgtD_Methyltrsf_superfamily"/>
</dbReference>
<reference evidence="4" key="1">
    <citation type="journal article" date="2014" name="Int. J. Syst. Evol. Microbiol.">
        <title>Complete genome sequence of Corynebacterium casei LMG S-19264T (=DSM 44701T), isolated from a smear-ripened cheese.</title>
        <authorList>
            <consortium name="US DOE Joint Genome Institute (JGI-PGF)"/>
            <person name="Walter F."/>
            <person name="Albersmeier A."/>
            <person name="Kalinowski J."/>
            <person name="Ruckert C."/>
        </authorList>
    </citation>
    <scope>NUCLEOTIDE SEQUENCE</scope>
    <source>
        <strain evidence="4">CGMCC 1.15725</strain>
    </source>
</reference>
<dbReference type="NCBIfam" id="TIGR03438">
    <property type="entry name" value="egtD_ergothio"/>
    <property type="match status" value="1"/>
</dbReference>
<dbReference type="EMBL" id="BMJQ01000003">
    <property type="protein sequence ID" value="GGF10183.1"/>
    <property type="molecule type" value="Genomic_DNA"/>
</dbReference>
<dbReference type="Proteomes" id="UP000646365">
    <property type="component" value="Unassembled WGS sequence"/>
</dbReference>
<proteinExistence type="predicted"/>
<keyword evidence="5" id="KW-1185">Reference proteome</keyword>
<evidence type="ECO:0000256" key="2">
    <source>
        <dbReference type="ARBA" id="ARBA00022679"/>
    </source>
</evidence>
<gene>
    <name evidence="4" type="ORF">GCM10011611_14670</name>
</gene>
<reference evidence="4" key="2">
    <citation type="submission" date="2020-09" db="EMBL/GenBank/DDBJ databases">
        <authorList>
            <person name="Sun Q."/>
            <person name="Zhou Y."/>
        </authorList>
    </citation>
    <scope>NUCLEOTIDE SEQUENCE</scope>
    <source>
        <strain evidence="4">CGMCC 1.15725</strain>
    </source>
</reference>
<dbReference type="GO" id="GO:0032259">
    <property type="term" value="P:methylation"/>
    <property type="evidence" value="ECO:0007669"/>
    <property type="project" value="UniProtKB-KW"/>
</dbReference>
<dbReference type="GO" id="GO:0008168">
    <property type="term" value="F:methyltransferase activity"/>
    <property type="evidence" value="ECO:0007669"/>
    <property type="project" value="UniProtKB-KW"/>
</dbReference>
<dbReference type="InterPro" id="IPR029063">
    <property type="entry name" value="SAM-dependent_MTases_sf"/>
</dbReference>
<dbReference type="Gene3D" id="3.40.50.150">
    <property type="entry name" value="Vaccinia Virus protein VP39"/>
    <property type="match status" value="1"/>
</dbReference>
<organism evidence="4 5">
    <name type="scientific">Aliidongia dinghuensis</name>
    <dbReference type="NCBI Taxonomy" id="1867774"/>
    <lineage>
        <taxon>Bacteria</taxon>
        <taxon>Pseudomonadati</taxon>
        <taxon>Pseudomonadota</taxon>
        <taxon>Alphaproteobacteria</taxon>
        <taxon>Rhodospirillales</taxon>
        <taxon>Dongiaceae</taxon>
        <taxon>Aliidongia</taxon>
    </lineage>
</organism>
<dbReference type="InterPro" id="IPR019257">
    <property type="entry name" value="MeTrfase_dom"/>
</dbReference>
<dbReference type="RefSeq" id="WP_189044094.1">
    <property type="nucleotide sequence ID" value="NZ_BMJQ01000003.1"/>
</dbReference>
<evidence type="ECO:0000259" key="3">
    <source>
        <dbReference type="Pfam" id="PF10017"/>
    </source>
</evidence>
<evidence type="ECO:0000313" key="4">
    <source>
        <dbReference type="EMBL" id="GGF10183.1"/>
    </source>
</evidence>
<dbReference type="Pfam" id="PF10017">
    <property type="entry name" value="Methyltransf_33"/>
    <property type="match status" value="1"/>
</dbReference>
<dbReference type="AlphaFoldDB" id="A0A8J2YRV8"/>
<evidence type="ECO:0000256" key="1">
    <source>
        <dbReference type="ARBA" id="ARBA00022603"/>
    </source>
</evidence>
<evidence type="ECO:0000313" key="5">
    <source>
        <dbReference type="Proteomes" id="UP000646365"/>
    </source>
</evidence>
<keyword evidence="1" id="KW-0489">Methyltransferase</keyword>
<keyword evidence="2" id="KW-0808">Transferase</keyword>
<protein>
    <submittedName>
        <fullName evidence="4">Dimethylhistidine N-methyltransferase</fullName>
    </submittedName>
</protein>
<dbReference type="PANTHER" id="PTHR43397:SF1">
    <property type="entry name" value="ERGOTHIONEINE BIOSYNTHESIS PROTEIN 1"/>
    <property type="match status" value="1"/>
</dbReference>
<sequence length="322" mass="35850">MSNALERLHDLEPSTEEFRAAVHAGLAQPQKSLPCKFFYDAEGSRLFEQICELPEYYPTRTELALLEAHAGEIARLIGPRARLVEFGSGAGIKIRLLLQALDRPAAYVPVDISREHLLAAAVDLARDFPTLRIAPICADYTQPFALPASAGVHPETTVGFFPGSTIGNFTAPEARGFLARARRLLGPGSAMVVGVDLRKDRNILVPAYDDAAGVTAAFNLNLLVRINRELDGDFALDQFTHEARWNDTLGRIEMHLVSRRDQEVRIGAERFRFREGETIHTENSYKYTLDQFRAMATDAGYRPEAVWTDPKGLFSVHMLRAD</sequence>
<dbReference type="InterPro" id="IPR017804">
    <property type="entry name" value="MeTrfase_EgtD-like"/>
</dbReference>
<dbReference type="InterPro" id="IPR035094">
    <property type="entry name" value="EgtD"/>
</dbReference>
<comment type="caution">
    <text evidence="4">The sequence shown here is derived from an EMBL/GenBank/DDBJ whole genome shotgun (WGS) entry which is preliminary data.</text>
</comment>
<accession>A0A8J2YRV8</accession>
<feature type="domain" description="Histidine-specific methyltransferase SAM-dependent" evidence="3">
    <location>
        <begin position="18"/>
        <end position="320"/>
    </location>
</feature>
<dbReference type="PIRSF" id="PIRSF018005">
    <property type="entry name" value="UCP018005"/>
    <property type="match status" value="1"/>
</dbReference>
<dbReference type="PANTHER" id="PTHR43397">
    <property type="entry name" value="ERGOTHIONEINE BIOSYNTHESIS PROTEIN 1"/>
    <property type="match status" value="1"/>
</dbReference>
<name>A0A8J2YRV8_9PROT</name>